<protein>
    <submittedName>
        <fullName evidence="1">Uncharacterized protein</fullName>
    </submittedName>
</protein>
<comment type="caution">
    <text evidence="1">The sequence shown here is derived from an EMBL/GenBank/DDBJ whole genome shotgun (WGS) entry which is preliminary data.</text>
</comment>
<sequence>MLSPMKIGLKIELINDFLSTKIDSFIIIFFENHQYNTKNIYITT</sequence>
<organism evidence="1 2">
    <name type="scientific">Candidatus Liberibacter solanacearum</name>
    <dbReference type="NCBI Taxonomy" id="556287"/>
    <lineage>
        <taxon>Bacteria</taxon>
        <taxon>Pseudomonadati</taxon>
        <taxon>Pseudomonadota</taxon>
        <taxon>Alphaproteobacteria</taxon>
        <taxon>Hyphomicrobiales</taxon>
        <taxon>Rhizobiaceae</taxon>
        <taxon>Liberibacter</taxon>
    </lineage>
</organism>
<dbReference type="AlphaFoldDB" id="A0A0F4VJG3"/>
<gene>
    <name evidence="1" type="ORF">DJ66_0345</name>
</gene>
<keyword evidence="2" id="KW-1185">Reference proteome</keyword>
<evidence type="ECO:0000313" key="1">
    <source>
        <dbReference type="EMBL" id="KJZ81623.1"/>
    </source>
</evidence>
<accession>A0A0F4VJG3</accession>
<dbReference type="Proteomes" id="UP000033731">
    <property type="component" value="Unassembled WGS sequence"/>
</dbReference>
<evidence type="ECO:0000313" key="2">
    <source>
        <dbReference type="Proteomes" id="UP000033731"/>
    </source>
</evidence>
<dbReference type="EMBL" id="JMTK01000002">
    <property type="protein sequence ID" value="KJZ81623.1"/>
    <property type="molecule type" value="Genomic_DNA"/>
</dbReference>
<reference evidence="1 2" key="1">
    <citation type="journal article" date="2015" name="Phytopathology">
        <title>Genomes of Candidatus Liberibacter solanacearum haplotype A from New Zealand and the USA suggest significant genome plasticity in the species.</title>
        <authorList>
            <person name="Thompson S.M."/>
            <person name="Johnson C.P."/>
            <person name="Lu A.Y."/>
            <person name="Frampton R.A."/>
            <person name="Sullivan K.L."/>
            <person name="Fiers M.W."/>
            <person name="Crowhurst R.N."/>
            <person name="Pitman A.R."/>
            <person name="Scott I."/>
            <person name="Gudmestad N.C."/>
            <person name="Smith G.R."/>
        </authorList>
    </citation>
    <scope>NUCLEOTIDE SEQUENCE [LARGE SCALE GENOMIC DNA]</scope>
    <source>
        <strain evidence="1 2">LsoNZ1</strain>
    </source>
</reference>
<name>A0A0F4VJG3_9HYPH</name>
<proteinExistence type="predicted"/>